<dbReference type="Gene3D" id="3.10.290.10">
    <property type="entry name" value="RNA-binding S4 domain"/>
    <property type="match status" value="1"/>
</dbReference>
<organism evidence="7 8">
    <name type="scientific">Spirobacillus cienkowskii</name>
    <dbReference type="NCBI Taxonomy" id="495820"/>
    <lineage>
        <taxon>Bacteria</taxon>
        <taxon>Pseudomonadati</taxon>
        <taxon>Bdellovibrionota</taxon>
        <taxon>Oligoflexia</taxon>
        <taxon>Silvanigrellales</taxon>
        <taxon>Spirobacillus</taxon>
    </lineage>
</organism>
<dbReference type="SMART" id="SM00363">
    <property type="entry name" value="S4"/>
    <property type="match status" value="1"/>
</dbReference>
<reference evidence="7" key="1">
    <citation type="submission" date="2018-04" db="EMBL/GenBank/DDBJ databases">
        <title>Draft genome sequence of the Candidatus Spirobacillus cienkowskii, a pathogen of freshwater Daphnia species, reconstructed from hemolymph metagenomic reads.</title>
        <authorList>
            <person name="Bresciani L."/>
            <person name="Lemos L.N."/>
            <person name="Wale N."/>
            <person name="Lin J.Y."/>
            <person name="Fernandes G.R."/>
            <person name="Duffy M.A."/>
            <person name="Rodrigues J.M."/>
        </authorList>
    </citation>
    <scope>NUCLEOTIDE SEQUENCE [LARGE SCALE GENOMIC DNA]</scope>
    <source>
        <strain evidence="7">Binning01</strain>
    </source>
</reference>
<dbReference type="Gene3D" id="3.30.70.1560">
    <property type="entry name" value="Alpha-L RNA-binding motif"/>
    <property type="match status" value="1"/>
</dbReference>
<evidence type="ECO:0000256" key="1">
    <source>
        <dbReference type="ARBA" id="ARBA00008348"/>
    </source>
</evidence>
<dbReference type="PROSITE" id="PS01149">
    <property type="entry name" value="PSI_RSU"/>
    <property type="match status" value="1"/>
</dbReference>
<dbReference type="GO" id="GO:0003723">
    <property type="term" value="F:RNA binding"/>
    <property type="evidence" value="ECO:0007669"/>
    <property type="project" value="UniProtKB-KW"/>
</dbReference>
<feature type="compositionally biased region" description="Polar residues" evidence="5">
    <location>
        <begin position="354"/>
        <end position="368"/>
    </location>
</feature>
<dbReference type="PROSITE" id="PS50889">
    <property type="entry name" value="S4"/>
    <property type="match status" value="1"/>
</dbReference>
<protein>
    <recommendedName>
        <fullName evidence="4">Pseudouridine synthase</fullName>
        <ecNumber evidence="4">5.4.99.-</ecNumber>
    </recommendedName>
</protein>
<dbReference type="Proteomes" id="UP000253934">
    <property type="component" value="Unassembled WGS sequence"/>
</dbReference>
<dbReference type="PANTHER" id="PTHR47683">
    <property type="entry name" value="PSEUDOURIDINE SYNTHASE FAMILY PROTEIN-RELATED"/>
    <property type="match status" value="1"/>
</dbReference>
<dbReference type="InterPro" id="IPR000748">
    <property type="entry name" value="PsdUridine_synth_RsuA/RluB/E/F"/>
</dbReference>
<comment type="similarity">
    <text evidence="1 4">Belongs to the pseudouridine synthase RsuA family.</text>
</comment>
<keyword evidence="2 4" id="KW-0413">Isomerase</keyword>
<dbReference type="GO" id="GO:0000455">
    <property type="term" value="P:enzyme-directed rRNA pseudouridine synthesis"/>
    <property type="evidence" value="ECO:0007669"/>
    <property type="project" value="UniProtKB-ARBA"/>
</dbReference>
<dbReference type="EMBL" id="QOVW01000081">
    <property type="protein sequence ID" value="RDB35575.1"/>
    <property type="molecule type" value="Genomic_DNA"/>
</dbReference>
<name>A0A369KS79_9BACT</name>
<dbReference type="CDD" id="cd00165">
    <property type="entry name" value="S4"/>
    <property type="match status" value="1"/>
</dbReference>
<dbReference type="SUPFAM" id="SSF55120">
    <property type="entry name" value="Pseudouridine synthase"/>
    <property type="match status" value="1"/>
</dbReference>
<dbReference type="InterPro" id="IPR042092">
    <property type="entry name" value="PsdUridine_s_RsuA/RluB/E/F_cat"/>
</dbReference>
<evidence type="ECO:0000313" key="7">
    <source>
        <dbReference type="EMBL" id="RDB35575.1"/>
    </source>
</evidence>
<evidence type="ECO:0000256" key="2">
    <source>
        <dbReference type="ARBA" id="ARBA00023235"/>
    </source>
</evidence>
<evidence type="ECO:0000256" key="4">
    <source>
        <dbReference type="RuleBase" id="RU003887"/>
    </source>
</evidence>
<accession>A0A369KS79</accession>
<dbReference type="Pfam" id="PF01479">
    <property type="entry name" value="S4"/>
    <property type="match status" value="1"/>
</dbReference>
<dbReference type="Gene3D" id="3.30.70.580">
    <property type="entry name" value="Pseudouridine synthase I, catalytic domain, N-terminal subdomain"/>
    <property type="match status" value="1"/>
</dbReference>
<evidence type="ECO:0000313" key="8">
    <source>
        <dbReference type="Proteomes" id="UP000253934"/>
    </source>
</evidence>
<comment type="caution">
    <text evidence="7">The sequence shown here is derived from an EMBL/GenBank/DDBJ whole genome shotgun (WGS) entry which is preliminary data.</text>
</comment>
<dbReference type="PANTHER" id="PTHR47683:SF2">
    <property type="entry name" value="RNA-BINDING S4 DOMAIN-CONTAINING PROTEIN"/>
    <property type="match status" value="1"/>
</dbReference>
<dbReference type="SUPFAM" id="SSF55174">
    <property type="entry name" value="Alpha-L RNA-binding motif"/>
    <property type="match status" value="1"/>
</dbReference>
<dbReference type="NCBIfam" id="TIGR00093">
    <property type="entry name" value="pseudouridine synthase"/>
    <property type="match status" value="1"/>
</dbReference>
<gene>
    <name evidence="7" type="ORF">DCC88_09520</name>
</gene>
<dbReference type="Pfam" id="PF00849">
    <property type="entry name" value="PseudoU_synth_2"/>
    <property type="match status" value="1"/>
</dbReference>
<dbReference type="InterPro" id="IPR050343">
    <property type="entry name" value="RsuA_PseudoU_synthase"/>
</dbReference>
<keyword evidence="8" id="KW-1185">Reference proteome</keyword>
<dbReference type="InterPro" id="IPR006145">
    <property type="entry name" value="PsdUridine_synth_RsuA/RluA"/>
</dbReference>
<feature type="domain" description="RNA-binding S4" evidence="6">
    <location>
        <begin position="14"/>
        <end position="75"/>
    </location>
</feature>
<dbReference type="EC" id="5.4.99.-" evidence="4"/>
<feature type="region of interest" description="Disordered" evidence="5">
    <location>
        <begin position="291"/>
        <end position="368"/>
    </location>
</feature>
<evidence type="ECO:0000259" key="6">
    <source>
        <dbReference type="SMART" id="SM00363"/>
    </source>
</evidence>
<dbReference type="AlphaFoldDB" id="A0A369KS79"/>
<dbReference type="InterPro" id="IPR036986">
    <property type="entry name" value="S4_RNA-bd_sf"/>
</dbReference>
<feature type="compositionally biased region" description="Basic and acidic residues" evidence="5">
    <location>
        <begin position="312"/>
        <end position="334"/>
    </location>
</feature>
<evidence type="ECO:0000256" key="5">
    <source>
        <dbReference type="SAM" id="MobiDB-lite"/>
    </source>
</evidence>
<sequence length="368" mass="42177">MRKSQQNSEKNELVRLNVLLQEFGVSSRRKADELIASGAVKVDGKVEQTLGIKVNKKASISVHGKLLKAAPAKATYLFHKPFMMITSRKDEKERATIFDILDLKKLPQNVQSVGRLDYRSEGLLVLTNDGELALALSHPKFSVEKTYAVLTSSLFTIEDAEKLKKGIMLDDGPAKAIFVKIGNKEKLGNSTGQWIELVVTEGRNRLVRRMLEALGLSVVRLVRTAIGELRLPNKLEPGKFREVTPIELKYLENIKLEMHKEKYEKTKAKLPKEVIEMRKLKRKVRLNDTEYAQEAERREKRFQQTSMQRKKQQAENKQKSGDNKKTWSKERLENKSSSPKNSYFTKEKKDENQRNSIKRSNANKGIKK</sequence>
<dbReference type="InterPro" id="IPR018496">
    <property type="entry name" value="PsdUridine_synth_RsuA/RluB_CS"/>
</dbReference>
<dbReference type="InterPro" id="IPR020103">
    <property type="entry name" value="PsdUridine_synth_cat_dom_sf"/>
</dbReference>
<dbReference type="GO" id="GO:0120159">
    <property type="term" value="F:rRNA pseudouridine synthase activity"/>
    <property type="evidence" value="ECO:0007669"/>
    <property type="project" value="UniProtKB-ARBA"/>
</dbReference>
<dbReference type="InterPro" id="IPR020094">
    <property type="entry name" value="TruA/RsuA/RluB/E/F_N"/>
</dbReference>
<evidence type="ECO:0000256" key="3">
    <source>
        <dbReference type="PROSITE-ProRule" id="PRU00182"/>
    </source>
</evidence>
<dbReference type="InterPro" id="IPR002942">
    <property type="entry name" value="S4_RNA-bd"/>
</dbReference>
<proteinExistence type="inferred from homology"/>
<feature type="compositionally biased region" description="Polar residues" evidence="5">
    <location>
        <begin position="335"/>
        <end position="344"/>
    </location>
</feature>
<keyword evidence="3" id="KW-0694">RNA-binding</keyword>